<sequence length="447" mass="47631">MTAGMENDNGQSTNIADPEPARWYLAIVLFLLSFEMGFVWNLFNAISGISGRLLGIGAQSIEYDAMIGCAVSVVLSPFVAHWISKGHFRAMMILSALCLCLGSWIILLGVNRDQCGVIFLGLALNGLAGPMALFGGAFLSDAWFPVHQRTQATSILCLSNYIGAGFAFFVGAVIVPETDGINNVIYLVLTCAFTASIILGSILIFFPSSPASPASYSQLVRIREMKVSSKLSFRESYGKVLSNGSFCRACVCFGLGSGIYAGWGGALNENLSQYGMGQTISGWIGSAGLLGGFIGGSAAATIVDHGQMRLQKVTTVLFAISFLGFSAFIVGCESRWPPALLIIISAIVGGGVNGTVPILFELALETSFPAPSTAAGTLLTMMNGIAAIVYFLIPLNIFGTRWMNWVPCVACLISFVLLAFRPIRCRRSECDRHQGEILLLTDGDDLP</sequence>
<protein>
    <recommendedName>
        <fullName evidence="7">Major facilitator superfamily (MFS) profile domain-containing protein</fullName>
    </recommendedName>
</protein>
<dbReference type="AlphaFoldDB" id="A0A0H5RA80"/>
<feature type="transmembrane region" description="Helical" evidence="5">
    <location>
        <begin position="184"/>
        <end position="206"/>
    </location>
</feature>
<comment type="subcellular location">
    <subcellularLocation>
        <location evidence="1">Membrane</location>
        <topology evidence="1">Multi-pass membrane protein</topology>
    </subcellularLocation>
</comment>
<evidence type="ECO:0000313" key="6">
    <source>
        <dbReference type="EMBL" id="CRZ10582.1"/>
    </source>
</evidence>
<dbReference type="InterPro" id="IPR011701">
    <property type="entry name" value="MFS"/>
</dbReference>
<evidence type="ECO:0008006" key="7">
    <source>
        <dbReference type="Google" id="ProtNLM"/>
    </source>
</evidence>
<evidence type="ECO:0000256" key="5">
    <source>
        <dbReference type="SAM" id="Phobius"/>
    </source>
</evidence>
<evidence type="ECO:0000256" key="1">
    <source>
        <dbReference type="ARBA" id="ARBA00004141"/>
    </source>
</evidence>
<dbReference type="PANTHER" id="PTHR10924">
    <property type="entry name" value="MAJOR FACILITATOR SUPERFAMILY PROTEIN-RELATED"/>
    <property type="match status" value="1"/>
</dbReference>
<feature type="transmembrane region" description="Helical" evidence="5">
    <location>
        <begin position="90"/>
        <end position="110"/>
    </location>
</feature>
<keyword evidence="2 5" id="KW-0812">Transmembrane</keyword>
<feature type="transmembrane region" description="Helical" evidence="5">
    <location>
        <begin position="117"/>
        <end position="140"/>
    </location>
</feature>
<feature type="transmembrane region" description="Helical" evidence="5">
    <location>
        <begin position="342"/>
        <end position="364"/>
    </location>
</feature>
<name>A0A0H5RA80_9EUKA</name>
<dbReference type="Pfam" id="PF07690">
    <property type="entry name" value="MFS_1"/>
    <property type="match status" value="1"/>
</dbReference>
<reference evidence="6" key="1">
    <citation type="submission" date="2015-04" db="EMBL/GenBank/DDBJ databases">
        <title>The genome sequence of the plant pathogenic Rhizarian Plasmodiophora brassicae reveals insights in its biotrophic life cycle and the origin of chitin synthesis.</title>
        <authorList>
            <person name="Schwelm A."/>
            <person name="Fogelqvist J."/>
            <person name="Knaust A."/>
            <person name="Julke S."/>
            <person name="Lilja T."/>
            <person name="Dhandapani V."/>
            <person name="Bonilla-Rosso G."/>
            <person name="Karlsson M."/>
            <person name="Shevchenko A."/>
            <person name="Choi S.R."/>
            <person name="Kim H.G."/>
            <person name="Park J.Y."/>
            <person name="Lim Y.P."/>
            <person name="Ludwig-Muller J."/>
            <person name="Dixelius C."/>
        </authorList>
    </citation>
    <scope>NUCLEOTIDE SEQUENCE</scope>
    <source>
        <tissue evidence="6">Potato root galls</tissue>
    </source>
</reference>
<feature type="transmembrane region" description="Helical" evidence="5">
    <location>
        <begin position="23"/>
        <end position="43"/>
    </location>
</feature>
<accession>A0A0H5RA80</accession>
<keyword evidence="3 5" id="KW-1133">Transmembrane helix</keyword>
<evidence type="ECO:0000256" key="2">
    <source>
        <dbReference type="ARBA" id="ARBA00022692"/>
    </source>
</evidence>
<dbReference type="EMBL" id="HACM01010140">
    <property type="protein sequence ID" value="CRZ10582.1"/>
    <property type="molecule type" value="Transcribed_RNA"/>
</dbReference>
<dbReference type="PANTHER" id="PTHR10924:SF27">
    <property type="entry name" value="SOLUTE CARRIER FAMILY 49 MEMBER 4"/>
    <property type="match status" value="1"/>
</dbReference>
<feature type="transmembrane region" description="Helical" evidence="5">
    <location>
        <begin position="376"/>
        <end position="396"/>
    </location>
</feature>
<dbReference type="Gene3D" id="1.20.1250.20">
    <property type="entry name" value="MFS general substrate transporter like domains"/>
    <property type="match status" value="1"/>
</dbReference>
<organism evidence="6">
    <name type="scientific">Spongospora subterranea</name>
    <dbReference type="NCBI Taxonomy" id="70186"/>
    <lineage>
        <taxon>Eukaryota</taxon>
        <taxon>Sar</taxon>
        <taxon>Rhizaria</taxon>
        <taxon>Endomyxa</taxon>
        <taxon>Phytomyxea</taxon>
        <taxon>Plasmodiophorida</taxon>
        <taxon>Plasmodiophoridae</taxon>
        <taxon>Spongospora</taxon>
    </lineage>
</organism>
<dbReference type="SUPFAM" id="SSF103473">
    <property type="entry name" value="MFS general substrate transporter"/>
    <property type="match status" value="1"/>
</dbReference>
<feature type="transmembrane region" description="Helical" evidence="5">
    <location>
        <begin position="402"/>
        <end position="420"/>
    </location>
</feature>
<feature type="transmembrane region" description="Helical" evidence="5">
    <location>
        <begin position="152"/>
        <end position="175"/>
    </location>
</feature>
<dbReference type="GO" id="GO:0016020">
    <property type="term" value="C:membrane"/>
    <property type="evidence" value="ECO:0007669"/>
    <property type="project" value="UniProtKB-SubCell"/>
</dbReference>
<feature type="transmembrane region" description="Helical" evidence="5">
    <location>
        <begin position="280"/>
        <end position="303"/>
    </location>
</feature>
<dbReference type="InterPro" id="IPR049680">
    <property type="entry name" value="FLVCR1-2_SLC49-like"/>
</dbReference>
<proteinExistence type="predicted"/>
<evidence type="ECO:0000256" key="3">
    <source>
        <dbReference type="ARBA" id="ARBA00022989"/>
    </source>
</evidence>
<evidence type="ECO:0000256" key="4">
    <source>
        <dbReference type="ARBA" id="ARBA00023136"/>
    </source>
</evidence>
<dbReference type="InterPro" id="IPR036259">
    <property type="entry name" value="MFS_trans_sf"/>
</dbReference>
<feature type="transmembrane region" description="Helical" evidence="5">
    <location>
        <begin position="315"/>
        <end position="336"/>
    </location>
</feature>
<keyword evidence="4 5" id="KW-0472">Membrane</keyword>
<dbReference type="GO" id="GO:0022857">
    <property type="term" value="F:transmembrane transporter activity"/>
    <property type="evidence" value="ECO:0007669"/>
    <property type="project" value="InterPro"/>
</dbReference>